<protein>
    <recommendedName>
        <fullName evidence="9">Cytochrome C oxidase subunit IV</fullName>
    </recommendedName>
</protein>
<reference evidence="7 8" key="1">
    <citation type="journal article" date="2018" name="Syst. Appl. Microbiol.">
        <title>Pseudomonas silesiensis sp. nov. strain A3T isolated from a biological pesticide sewage treatment plant and analysis of the complete genome sequence.</title>
        <authorList>
            <person name="Kaminski M.A."/>
            <person name="Furmanczyk E.M."/>
            <person name="Sobczak A."/>
            <person name="Dziembowski A."/>
            <person name="Lipinski L."/>
        </authorList>
    </citation>
    <scope>NUCLEOTIDE SEQUENCE [LARGE SCALE GENOMIC DNA]</scope>
    <source>
        <strain evidence="7 8">A3</strain>
    </source>
</reference>
<evidence type="ECO:0000256" key="2">
    <source>
        <dbReference type="ARBA" id="ARBA00022475"/>
    </source>
</evidence>
<keyword evidence="2" id="KW-1003">Cell membrane</keyword>
<dbReference type="RefSeq" id="WP_064678127.1">
    <property type="nucleotide sequence ID" value="NZ_CP014870.1"/>
</dbReference>
<evidence type="ECO:0000256" key="5">
    <source>
        <dbReference type="ARBA" id="ARBA00023136"/>
    </source>
</evidence>
<evidence type="ECO:0000313" key="7">
    <source>
        <dbReference type="EMBL" id="ANJ56617.1"/>
    </source>
</evidence>
<keyword evidence="3 6" id="KW-0812">Transmembrane</keyword>
<dbReference type="InterPro" id="IPR005171">
    <property type="entry name" value="Cyt_c_oxidase_su4_prok"/>
</dbReference>
<keyword evidence="4 6" id="KW-1133">Transmembrane helix</keyword>
<dbReference type="OrthoDB" id="9181004at2"/>
<keyword evidence="8" id="KW-1185">Reference proteome</keyword>
<evidence type="ECO:0000256" key="3">
    <source>
        <dbReference type="ARBA" id="ARBA00022692"/>
    </source>
</evidence>
<name>A0A191YUQ8_9PSED</name>
<dbReference type="AlphaFoldDB" id="A0A191YUQ8"/>
<organism evidence="7 8">
    <name type="scientific">Pseudomonas silesiensis</name>
    <dbReference type="NCBI Taxonomy" id="1853130"/>
    <lineage>
        <taxon>Bacteria</taxon>
        <taxon>Pseudomonadati</taxon>
        <taxon>Pseudomonadota</taxon>
        <taxon>Gammaproteobacteria</taxon>
        <taxon>Pseudomonadales</taxon>
        <taxon>Pseudomonadaceae</taxon>
        <taxon>Pseudomonas</taxon>
    </lineage>
</organism>
<feature type="transmembrane region" description="Helical" evidence="6">
    <location>
        <begin position="30"/>
        <end position="49"/>
    </location>
</feature>
<feature type="transmembrane region" description="Helical" evidence="6">
    <location>
        <begin position="61"/>
        <end position="82"/>
    </location>
</feature>
<dbReference type="STRING" id="1853130.PMA3_16290"/>
<evidence type="ECO:0008006" key="9">
    <source>
        <dbReference type="Google" id="ProtNLM"/>
    </source>
</evidence>
<comment type="subcellular location">
    <subcellularLocation>
        <location evidence="1">Cell membrane</location>
        <topology evidence="1">Multi-pass membrane protein</topology>
    </subcellularLocation>
</comment>
<evidence type="ECO:0000256" key="4">
    <source>
        <dbReference type="ARBA" id="ARBA00022989"/>
    </source>
</evidence>
<evidence type="ECO:0000256" key="1">
    <source>
        <dbReference type="ARBA" id="ARBA00004651"/>
    </source>
</evidence>
<keyword evidence="5 6" id="KW-0472">Membrane</keyword>
<evidence type="ECO:0000313" key="8">
    <source>
        <dbReference type="Proteomes" id="UP000078354"/>
    </source>
</evidence>
<gene>
    <name evidence="7" type="ORF">PMA3_16290</name>
</gene>
<evidence type="ECO:0000256" key="6">
    <source>
        <dbReference type="SAM" id="Phobius"/>
    </source>
</evidence>
<dbReference type="Proteomes" id="UP000078354">
    <property type="component" value="Chromosome"/>
</dbReference>
<dbReference type="Pfam" id="PF03626">
    <property type="entry name" value="COX4_pro"/>
    <property type="match status" value="1"/>
</dbReference>
<proteinExistence type="predicted"/>
<dbReference type="GO" id="GO:0005886">
    <property type="term" value="C:plasma membrane"/>
    <property type="evidence" value="ECO:0007669"/>
    <property type="project" value="UniProtKB-SubCell"/>
</dbReference>
<dbReference type="EMBL" id="CP014870">
    <property type="protein sequence ID" value="ANJ56617.1"/>
    <property type="molecule type" value="Genomic_DNA"/>
</dbReference>
<dbReference type="KEGG" id="psil:PMA3_16290"/>
<sequence>MSVSRVLLVCWAALAALSLCTVLLGRAEGTRLLTIAILLVAVGKAWLIADGFMEMRHAPRLWRRLMLSWAVVLATVVGLTLVEFR</sequence>
<accession>A0A191YUQ8</accession>